<feature type="region of interest" description="Disordered" evidence="1">
    <location>
        <begin position="958"/>
        <end position="977"/>
    </location>
</feature>
<dbReference type="VEuPathDB" id="TriTrypDB:BSAL_81360"/>
<dbReference type="GO" id="GO:0005085">
    <property type="term" value="F:guanyl-nucleotide exchange factor activity"/>
    <property type="evidence" value="ECO:0007669"/>
    <property type="project" value="InterPro"/>
</dbReference>
<evidence type="ECO:0000313" key="3">
    <source>
        <dbReference type="EMBL" id="CUG56290.1"/>
    </source>
</evidence>
<dbReference type="GO" id="GO:0032012">
    <property type="term" value="P:regulation of ARF protein signal transduction"/>
    <property type="evidence" value="ECO:0007669"/>
    <property type="project" value="InterPro"/>
</dbReference>
<proteinExistence type="predicted"/>
<dbReference type="GO" id="GO:0012505">
    <property type="term" value="C:endomembrane system"/>
    <property type="evidence" value="ECO:0007669"/>
    <property type="project" value="UniProtKB-ARBA"/>
</dbReference>
<feature type="compositionally biased region" description="Acidic residues" evidence="1">
    <location>
        <begin position="2365"/>
        <end position="2375"/>
    </location>
</feature>
<dbReference type="EMBL" id="CYKH01000875">
    <property type="protein sequence ID" value="CUG56290.1"/>
    <property type="molecule type" value="Genomic_DNA"/>
</dbReference>
<sequence length="2430" mass="259236">MSIAESSPSLHADDGQQKLSQSIAKRVVRRPSQGREENDDENSAAFVMHSMGMLTMVRDAAQRFAKSATSGQVAATASMLEQIDIITATMKEHQVKGGQSSTADPPPSTATARPASASRTWTLPHHALILSGVLRVVDTQLLPIALAAGSGVEAVKLRKLARDLLHLIVVRAVSMLTHRLPLLIDLAVCHGLFAWYRQQSIGSNQSSFSRRQLSSSEVQDEDSIVAERASAAREDLSESVLSIVSEEEERLWNACHRSADDPSTSADLQRPVVMFPQAHPLLDALVSGVLEAERSLLRALELLSQCCSASSTASADDSVAVRTTIKTCVEVNRNLKQILEAVYSRLDKAVSNYVGIDGSISPTIAMNGSGSSPIVATSAAGAHISRLVADAVGVDVSRMLSTFGFEVTRISCGYLVQVASITGSQDTLNAAVFKNKSDAALAMFRIMDSLVQVLSGTNSSHQSSSSGLRATIQAALRRTFLPTTLFSDFLAAIARHCGDENDGQLLCVRLLTDGFQCLCGVAPANVGMEDSSTTTSIHTKQQPIPPPAEDGGVEASSPTGATPSEESSVVFVNPPTLMDLSGAAEELERFMLSPRHRRASLSGLLNVLDSVHKPVLDAALKCLENLVSQESCLEHCAQEIGFLYSNALLRQLESEHSPSDMKLQLVQHYRCLLRRRVFLSSPSSTSHQHSSSEQQQTLDALPATPLILVLYRLFDVNRRLHQVHLVQQYVAALARIVRSAPPSEFVPPQTPQKAPTESLAQAALAALVATAEILADVLPQAAIEDLTALRDIGLLRNEKVEDQRILDMINNLPVKGVCKRFFIDKAVLEQKEVSPGAADDEASATEATTKHVEPSLEYSQVPNPPNDEIAAKAAAISDFLLHTPAINPVSVGEFLSDGKIFPLQVCRCFMSALDFRGRSITSALGEMLSVLQLPKEGQRIERLLEFFTHAYFLANTTNPSSPSAHDTEDSGCSPRFEDRMLSPPASQHFPFADADACFIVVVATVMLNTDLHNPRVSSKMTRDMFRSQLRGCNNGKDFPLGFAEGIFDSIAKQPLSNVKGIGATSVNGGSHNTTVLPPAGAMDMIFFSASERKELMFGMERQRLVMETRELLSRRSCSEVNVLQEFSNPATSWGYQAMITALARDMFQCMWPSLCVVFGVAASPLVTGVLPTNARLATPTPPDTTLLRVSLRGLGASFIIATAFKFHKEADTILSTILKIAESSSHKHVTDSCLKLLLDAAALEHAVYLSPYSWTCLVQTLVDVRKSPGGALTMEAESVFGHLEVLVARASDANFARTNVSSDAVRQAVTAISANAAASPGDGLTLGANLYVLRRMLVYTAVITRPQRNSIAGDSDAALRPRIAVEKRIAMPLFLSAFGRRAWFALMQAHSGSNECLQLLYECYAELVSEVWSTVGPTLAQSHDDSADAIINEEQPDSAARDTPQVASQQPVLRTKEELFIQCFDIVVEGMRGGSSQSGASKVSSVIRTYILQGVKTILSTTIAATASAEGSSALVPLPIALRVWATLMKPIIVAMTDADIVASEACAIAVLALRHLVVCWCGSRSSTASKSGFVLGSVADVGSHLLPSRYRVGLGILLAHVAYAGSMCADLTSAHSCVAQFATLMTTAVNNAHGLMGRSSSFTMTPLTSDAAALPLTGSDTRGPRLHQRALNAVLGNIDEALSVEGGGEALIMTSCVVERLSLILRSDKQSIRQDAIDAIRGLALLLSSEANAVSHLLHHVGHNVLEASLGYSNPNHKTSITEPCLITFPLFDMEVPATLKRCTRTSFSATLPSILHAIAADVLPVIPSKSCAKFSIFWVERCLVPLVLSPRVQSHSLRILALRAAIQVQQWVLERADAAGSPVAVPKDAAQKMLDIMAFLLSCTTLLSRDSAQCGLIRQATGDGARLLQSTEDSCAHVVNTYLDSSKEAFQMLQFCEPSSLCGAHWFLSKDALHPASSSSYGASPSPQALAAVSGALAASRLGGSVNGSSVNVTSALVPTPVLQDTNFLQQLWSLLPMVAAPFPKIFGSLGPKIASYVTSPKEPTSAEEAKATHEDSLWSVPAAQSHGVLVDLLSHAANHALSLHSLFIQALLSGSTSATALVQPPVTTVLSLISASSSSSTTTSSTPSEHTIHPHAAIRGLMTALLQVELLHIETCEGTDSCSLATQRALRQHLVDILSISGKTLETATRVLQGASGGSGSTSSSASNTSGISPTTNSHLLHLGRSCCSGMAQELSIVVANLVSLLQLHLSAWGSPKSSFPQSHATLVACVSAEDLFDAALTLLSPVPLAASLIAPIKKYLMLVRSIGRKDSRGPLSFTSANVPVVEGPRSLLQPEAQPQVEAEASSQVELVEFDVQHNDAQSDDVDVESDGDNPKNLQGGIVEPDPLGRTHSPPSVNGDIDDHESDDNDDVASQPRENNSDAELDA</sequence>
<gene>
    <name evidence="3" type="ORF">BSAL_81360</name>
</gene>
<dbReference type="InterPro" id="IPR035999">
    <property type="entry name" value="Sec7_dom_sf"/>
</dbReference>
<dbReference type="PANTHER" id="PTHR10663:SF388">
    <property type="entry name" value="GOLGI-SPECIFIC BREFELDIN A-RESISTANCE GUANINE NUCLEOTIDE EXCHANGE FACTOR 1"/>
    <property type="match status" value="1"/>
</dbReference>
<evidence type="ECO:0000313" key="4">
    <source>
        <dbReference type="Proteomes" id="UP000051952"/>
    </source>
</evidence>
<feature type="domain" description="SEC7" evidence="2">
    <location>
        <begin position="822"/>
        <end position="1053"/>
    </location>
</feature>
<feature type="compositionally biased region" description="Polar residues" evidence="1">
    <location>
        <begin position="530"/>
        <end position="542"/>
    </location>
</feature>
<evidence type="ECO:0000259" key="2">
    <source>
        <dbReference type="PROSITE" id="PS50190"/>
    </source>
</evidence>
<dbReference type="PANTHER" id="PTHR10663">
    <property type="entry name" value="GUANYL-NUCLEOTIDE EXCHANGE FACTOR"/>
    <property type="match status" value="1"/>
</dbReference>
<evidence type="ECO:0000256" key="1">
    <source>
        <dbReference type="SAM" id="MobiDB-lite"/>
    </source>
</evidence>
<feature type="compositionally biased region" description="Acidic residues" evidence="1">
    <location>
        <begin position="2403"/>
        <end position="2414"/>
    </location>
</feature>
<dbReference type="Proteomes" id="UP000051952">
    <property type="component" value="Unassembled WGS sequence"/>
</dbReference>
<dbReference type="SMART" id="SM00222">
    <property type="entry name" value="Sec7"/>
    <property type="match status" value="1"/>
</dbReference>
<accession>A0A0S4IYJ4</accession>
<feature type="region of interest" description="Disordered" evidence="1">
    <location>
        <begin position="94"/>
        <end position="118"/>
    </location>
</feature>
<dbReference type="OrthoDB" id="10258608at2759"/>
<reference evidence="4" key="1">
    <citation type="submission" date="2015-09" db="EMBL/GenBank/DDBJ databases">
        <authorList>
            <consortium name="Pathogen Informatics"/>
        </authorList>
    </citation>
    <scope>NUCLEOTIDE SEQUENCE [LARGE SCALE GENOMIC DNA]</scope>
    <source>
        <strain evidence="4">Lake Konstanz</strain>
    </source>
</reference>
<keyword evidence="4" id="KW-1185">Reference proteome</keyword>
<feature type="region of interest" description="Disordered" evidence="1">
    <location>
        <begin position="529"/>
        <end position="568"/>
    </location>
</feature>
<feature type="region of interest" description="Disordered" evidence="1">
    <location>
        <begin position="1"/>
        <end position="44"/>
    </location>
</feature>
<dbReference type="GO" id="GO:0016192">
    <property type="term" value="P:vesicle-mediated transport"/>
    <property type="evidence" value="ECO:0007669"/>
    <property type="project" value="UniProtKB-ARBA"/>
</dbReference>
<name>A0A0S4IYJ4_BODSA</name>
<dbReference type="PROSITE" id="PS50190">
    <property type="entry name" value="SEC7"/>
    <property type="match status" value="1"/>
</dbReference>
<dbReference type="SUPFAM" id="SSF48425">
    <property type="entry name" value="Sec7 domain"/>
    <property type="match status" value="1"/>
</dbReference>
<dbReference type="GO" id="GO:0005737">
    <property type="term" value="C:cytoplasm"/>
    <property type="evidence" value="ECO:0007669"/>
    <property type="project" value="UniProtKB-ARBA"/>
</dbReference>
<feature type="region of interest" description="Disordered" evidence="1">
    <location>
        <begin position="2363"/>
        <end position="2430"/>
    </location>
</feature>
<feature type="region of interest" description="Disordered" evidence="1">
    <location>
        <begin position="834"/>
        <end position="860"/>
    </location>
</feature>
<protein>
    <submittedName>
        <fullName evidence="3">Guanine-nucleotide exchange factor, Sec7, putative</fullName>
    </submittedName>
</protein>
<dbReference type="Gene3D" id="1.10.1000.11">
    <property type="entry name" value="Arf Nucleotide-binding Site Opener,domain 2"/>
    <property type="match status" value="1"/>
</dbReference>
<dbReference type="InterPro" id="IPR023394">
    <property type="entry name" value="Sec7_C_sf"/>
</dbReference>
<dbReference type="InterPro" id="IPR000904">
    <property type="entry name" value="Sec7_dom"/>
</dbReference>
<dbReference type="Gene3D" id="1.10.220.20">
    <property type="match status" value="1"/>
</dbReference>
<feature type="compositionally biased region" description="Polar residues" evidence="1">
    <location>
        <begin position="556"/>
        <end position="567"/>
    </location>
</feature>
<feature type="compositionally biased region" description="Low complexity" evidence="1">
    <location>
        <begin position="109"/>
        <end position="118"/>
    </location>
</feature>
<organism evidence="3 4">
    <name type="scientific">Bodo saltans</name>
    <name type="common">Flagellated protozoan</name>
    <dbReference type="NCBI Taxonomy" id="75058"/>
    <lineage>
        <taxon>Eukaryota</taxon>
        <taxon>Discoba</taxon>
        <taxon>Euglenozoa</taxon>
        <taxon>Kinetoplastea</taxon>
        <taxon>Metakinetoplastina</taxon>
        <taxon>Eubodonida</taxon>
        <taxon>Bodonidae</taxon>
        <taxon>Bodo</taxon>
    </lineage>
</organism>
<feature type="region of interest" description="Disordered" evidence="1">
    <location>
        <begin position="2196"/>
        <end position="2216"/>
    </location>
</feature>
<feature type="compositionally biased region" description="Low complexity" evidence="1">
    <location>
        <begin position="2204"/>
        <end position="2216"/>
    </location>
</feature>
<dbReference type="Pfam" id="PF01369">
    <property type="entry name" value="Sec7"/>
    <property type="match status" value="1"/>
</dbReference>